<comment type="caution">
    <text evidence="1">The sequence shown here is derived from an EMBL/GenBank/DDBJ whole genome shotgun (WGS) entry which is preliminary data.</text>
</comment>
<dbReference type="Gene3D" id="3.30.230.130">
    <property type="entry name" value="Cullin, Chain C, Domain 2"/>
    <property type="match status" value="1"/>
</dbReference>
<name>A0A016UWH3_9BILA</name>
<keyword evidence="2" id="KW-1185">Reference proteome</keyword>
<accession>A0A016UWH3</accession>
<proteinExistence type="predicted"/>
<sequence>MVSLLQCDKELKVSLFQAIVLLLFNNQPSWTAADIMMATKLGKGLRSASGAGELDDRLCIFLFRAKRVRTHDGIVIMCESPCASQDTNE</sequence>
<dbReference type="AlphaFoldDB" id="A0A016UWH3"/>
<dbReference type="Proteomes" id="UP000024635">
    <property type="component" value="Unassembled WGS sequence"/>
</dbReference>
<organism evidence="1 2">
    <name type="scientific">Ancylostoma ceylanicum</name>
    <dbReference type="NCBI Taxonomy" id="53326"/>
    <lineage>
        <taxon>Eukaryota</taxon>
        <taxon>Metazoa</taxon>
        <taxon>Ecdysozoa</taxon>
        <taxon>Nematoda</taxon>
        <taxon>Chromadorea</taxon>
        <taxon>Rhabditida</taxon>
        <taxon>Rhabditina</taxon>
        <taxon>Rhabditomorpha</taxon>
        <taxon>Strongyloidea</taxon>
        <taxon>Ancylostomatidae</taxon>
        <taxon>Ancylostomatinae</taxon>
        <taxon>Ancylostoma</taxon>
    </lineage>
</organism>
<dbReference type="SUPFAM" id="SSF75632">
    <property type="entry name" value="Cullin homology domain"/>
    <property type="match status" value="1"/>
</dbReference>
<reference evidence="2" key="1">
    <citation type="journal article" date="2015" name="Nat. Genet.">
        <title>The genome and transcriptome of the zoonotic hookworm Ancylostoma ceylanicum identify infection-specific gene families.</title>
        <authorList>
            <person name="Schwarz E.M."/>
            <person name="Hu Y."/>
            <person name="Antoshechkin I."/>
            <person name="Miller M.M."/>
            <person name="Sternberg P.W."/>
            <person name="Aroian R.V."/>
        </authorList>
    </citation>
    <scope>NUCLEOTIDE SEQUENCE</scope>
    <source>
        <strain evidence="2">HY135</strain>
    </source>
</reference>
<gene>
    <name evidence="1" type="primary">Acey_s0025.g1164</name>
    <name evidence="1" type="ORF">Y032_0025g1164</name>
</gene>
<protein>
    <submittedName>
        <fullName evidence="1">Uncharacterized protein</fullName>
    </submittedName>
</protein>
<dbReference type="EMBL" id="JARK01001361">
    <property type="protein sequence ID" value="EYC19087.1"/>
    <property type="molecule type" value="Genomic_DNA"/>
</dbReference>
<evidence type="ECO:0000313" key="2">
    <source>
        <dbReference type="Proteomes" id="UP000024635"/>
    </source>
</evidence>
<evidence type="ECO:0000313" key="1">
    <source>
        <dbReference type="EMBL" id="EYC19087.1"/>
    </source>
</evidence>
<dbReference type="InterPro" id="IPR036317">
    <property type="entry name" value="Cullin_homology_sf"/>
</dbReference>
<dbReference type="OrthoDB" id="27073at2759"/>